<reference evidence="1 2" key="1">
    <citation type="submission" date="2019-09" db="EMBL/GenBank/DDBJ databases">
        <title>The hologenome of the rock-dwelling lichen Lasallia pustulata.</title>
        <authorList>
            <person name="Greshake Tzovaras B."/>
            <person name="Segers F."/>
            <person name="Bicker A."/>
            <person name="Dal Grande F."/>
            <person name="Otte J."/>
            <person name="Hankeln T."/>
            <person name="Schmitt I."/>
            <person name="Ebersberger I."/>
        </authorList>
    </citation>
    <scope>NUCLEOTIDE SEQUENCE [LARGE SCALE GENOMIC DNA]</scope>
    <source>
        <strain evidence="1">A1-1</strain>
    </source>
</reference>
<proteinExistence type="predicted"/>
<dbReference type="InterPro" id="IPR032710">
    <property type="entry name" value="NTF2-like_dom_sf"/>
</dbReference>
<accession>A0A5M8PKZ8</accession>
<evidence type="ECO:0000313" key="2">
    <source>
        <dbReference type="Proteomes" id="UP000324767"/>
    </source>
</evidence>
<evidence type="ECO:0000313" key="1">
    <source>
        <dbReference type="EMBL" id="KAA6409615.1"/>
    </source>
</evidence>
<name>A0A5M8PKZ8_9LECA</name>
<dbReference type="Proteomes" id="UP000324767">
    <property type="component" value="Unassembled WGS sequence"/>
</dbReference>
<sequence>MECRTKEAIHKQISTAFIDSWNTGINADKSTFLAQFSPTVDWYDLAFFIRHKVLEGLARFRTQRLTSIKDFRAEVKAIDYTKSGTVVQCVYHGVMVGKLLGWPASAQ</sequence>
<dbReference type="SUPFAM" id="SSF54427">
    <property type="entry name" value="NTF2-like"/>
    <property type="match status" value="1"/>
</dbReference>
<dbReference type="AlphaFoldDB" id="A0A5M8PKZ8"/>
<organism evidence="1 2">
    <name type="scientific">Lasallia pustulata</name>
    <dbReference type="NCBI Taxonomy" id="136370"/>
    <lineage>
        <taxon>Eukaryota</taxon>
        <taxon>Fungi</taxon>
        <taxon>Dikarya</taxon>
        <taxon>Ascomycota</taxon>
        <taxon>Pezizomycotina</taxon>
        <taxon>Lecanoromycetes</taxon>
        <taxon>OSLEUM clade</taxon>
        <taxon>Umbilicariomycetidae</taxon>
        <taxon>Umbilicariales</taxon>
        <taxon>Umbilicariaceae</taxon>
        <taxon>Lasallia</taxon>
    </lineage>
</organism>
<gene>
    <name evidence="1" type="ORF">FRX48_06227</name>
</gene>
<protein>
    <submittedName>
        <fullName evidence="1">Uncharacterized protein</fullName>
    </submittedName>
</protein>
<dbReference type="EMBL" id="VXIT01000010">
    <property type="protein sequence ID" value="KAA6409615.1"/>
    <property type="molecule type" value="Genomic_DNA"/>
</dbReference>
<comment type="caution">
    <text evidence="1">The sequence shown here is derived from an EMBL/GenBank/DDBJ whole genome shotgun (WGS) entry which is preliminary data.</text>
</comment>